<evidence type="ECO:0000256" key="4">
    <source>
        <dbReference type="ARBA" id="ARBA00022692"/>
    </source>
</evidence>
<dbReference type="Proteomes" id="UP000075950">
    <property type="component" value="Chromosome"/>
</dbReference>
<gene>
    <name evidence="8" type="ORF">A2T55_08515</name>
    <name evidence="9" type="ORF">AE0388_2479</name>
</gene>
<dbReference type="InterPro" id="IPR039428">
    <property type="entry name" value="NUOK/Mnh_C1-like"/>
</dbReference>
<evidence type="ECO:0000313" key="8">
    <source>
        <dbReference type="EMBL" id="AMT93815.1"/>
    </source>
</evidence>
<evidence type="ECO:0000256" key="1">
    <source>
        <dbReference type="ARBA" id="ARBA00004651"/>
    </source>
</evidence>
<evidence type="ECO:0000313" key="11">
    <source>
        <dbReference type="Proteomes" id="UP000075950"/>
    </source>
</evidence>
<name>A0A0B9A017_BRELN</name>
<evidence type="ECO:0000256" key="5">
    <source>
        <dbReference type="ARBA" id="ARBA00022989"/>
    </source>
</evidence>
<reference evidence="9 10" key="1">
    <citation type="submission" date="2014-11" db="EMBL/GenBank/DDBJ databases">
        <title>Draft Genome Sequence of Brevibacterium linens AE038-8.</title>
        <authorList>
            <person name="Maizel D."/>
            <person name="Utturkar S.M."/>
            <person name="Brown S.D."/>
            <person name="Ferrero M."/>
            <person name="Rosen B.P."/>
        </authorList>
    </citation>
    <scope>NUCLEOTIDE SEQUENCE [LARGE SCALE GENOMIC DNA]</scope>
    <source>
        <strain evidence="9 10">AE038-8</strain>
    </source>
</reference>
<protein>
    <submittedName>
        <fullName evidence="9">NADH-ubiquinone oxidoreductase chain 4L</fullName>
    </submittedName>
    <submittedName>
        <fullName evidence="8">Na+/H+ antiporter subunit C</fullName>
    </submittedName>
</protein>
<sequence length="110" mass="11591">MILALTIGVLTAGGVYLMMQRSMVRGVFGLTLISHAANFILLSAGVGAWRGEPLAGRGDLAEAADPLPQAFVLTAIVITLAVTIFMLALAVLGHDDDQKRNPETGEERDS</sequence>
<dbReference type="Pfam" id="PF00420">
    <property type="entry name" value="Oxidored_q2"/>
    <property type="match status" value="1"/>
</dbReference>
<keyword evidence="4 7" id="KW-0812">Transmembrane</keyword>
<evidence type="ECO:0000313" key="10">
    <source>
        <dbReference type="Proteomes" id="UP000031488"/>
    </source>
</evidence>
<evidence type="ECO:0000256" key="3">
    <source>
        <dbReference type="ARBA" id="ARBA00022475"/>
    </source>
</evidence>
<accession>A0A0B9A017</accession>
<evidence type="ECO:0000256" key="7">
    <source>
        <dbReference type="SAM" id="Phobius"/>
    </source>
</evidence>
<keyword evidence="3" id="KW-1003">Cell membrane</keyword>
<dbReference type="EMBL" id="CP014869">
    <property type="protein sequence ID" value="AMT93815.1"/>
    <property type="molecule type" value="Genomic_DNA"/>
</dbReference>
<keyword evidence="9" id="KW-0830">Ubiquinone</keyword>
<dbReference type="PATRIC" id="fig|1703.6.peg.2380"/>
<dbReference type="STRING" id="1703.BLSMQ_1820"/>
<dbReference type="PANTHER" id="PTHR34583">
    <property type="entry name" value="ANTIPORTER SUBUNIT MNHC2-RELATED"/>
    <property type="match status" value="1"/>
</dbReference>
<dbReference type="KEGG" id="bly:A2T55_08515"/>
<evidence type="ECO:0000313" key="9">
    <source>
        <dbReference type="EMBL" id="KHS51929.1"/>
    </source>
</evidence>
<accession>A0A142NLY3</accession>
<dbReference type="AlphaFoldDB" id="A0A0B9A017"/>
<dbReference type="PANTHER" id="PTHR34583:SF2">
    <property type="entry name" value="ANTIPORTER SUBUNIT MNHC2-RELATED"/>
    <property type="match status" value="1"/>
</dbReference>
<keyword evidence="5 7" id="KW-1133">Transmembrane helix</keyword>
<keyword evidence="6 7" id="KW-0472">Membrane</keyword>
<evidence type="ECO:0000256" key="6">
    <source>
        <dbReference type="ARBA" id="ARBA00023136"/>
    </source>
</evidence>
<feature type="transmembrane region" description="Helical" evidence="7">
    <location>
        <begin position="69"/>
        <end position="92"/>
    </location>
</feature>
<dbReference type="OrthoDB" id="9799219at2"/>
<reference evidence="8" key="3">
    <citation type="submission" date="2016-03" db="EMBL/GenBank/DDBJ databases">
        <authorList>
            <person name="Zhu Y."/>
            <person name="Sun C."/>
        </authorList>
    </citation>
    <scope>NUCLEOTIDE SEQUENCE</scope>
    <source>
        <strain evidence="8">BS258</strain>
    </source>
</reference>
<organism evidence="9 10">
    <name type="scientific">Brevibacterium linens</name>
    <dbReference type="NCBI Taxonomy" id="1703"/>
    <lineage>
        <taxon>Bacteria</taxon>
        <taxon>Bacillati</taxon>
        <taxon>Actinomycetota</taxon>
        <taxon>Actinomycetes</taxon>
        <taxon>Micrococcales</taxon>
        <taxon>Brevibacteriaceae</taxon>
        <taxon>Brevibacterium</taxon>
    </lineage>
</organism>
<dbReference type="EMBL" id="JTJZ01000020">
    <property type="protein sequence ID" value="KHS51929.1"/>
    <property type="molecule type" value="Genomic_DNA"/>
</dbReference>
<proteinExistence type="inferred from homology"/>
<dbReference type="Gene3D" id="1.10.287.3510">
    <property type="match status" value="1"/>
</dbReference>
<reference evidence="11" key="2">
    <citation type="submission" date="2016-03" db="EMBL/GenBank/DDBJ databases">
        <authorList>
            <person name="Ploux O."/>
        </authorList>
    </citation>
    <scope>NUCLEOTIDE SEQUENCE [LARGE SCALE GENOMIC DNA]</scope>
    <source>
        <strain evidence="11">BS258</strain>
    </source>
</reference>
<evidence type="ECO:0000256" key="2">
    <source>
        <dbReference type="ARBA" id="ARBA00010388"/>
    </source>
</evidence>
<comment type="similarity">
    <text evidence="2">Belongs to the CPA3 antiporters (TC 2.A.63) subunit C family.</text>
</comment>
<comment type="subcellular location">
    <subcellularLocation>
        <location evidence="1">Cell membrane</location>
        <topology evidence="1">Multi-pass membrane protein</topology>
    </subcellularLocation>
</comment>
<dbReference type="RefSeq" id="WP_039210769.1">
    <property type="nucleotide sequence ID" value="NZ_CP014869.1"/>
</dbReference>
<dbReference type="InterPro" id="IPR050601">
    <property type="entry name" value="CPA3_antiporter_subunitC"/>
</dbReference>
<feature type="transmembrane region" description="Helical" evidence="7">
    <location>
        <begin position="27"/>
        <end position="49"/>
    </location>
</feature>
<keyword evidence="10" id="KW-1185">Reference proteome</keyword>
<dbReference type="GO" id="GO:0005886">
    <property type="term" value="C:plasma membrane"/>
    <property type="evidence" value="ECO:0007669"/>
    <property type="project" value="UniProtKB-SubCell"/>
</dbReference>
<dbReference type="Proteomes" id="UP000031488">
    <property type="component" value="Unassembled WGS sequence"/>
</dbReference>